<keyword evidence="1" id="KW-0732">Signal</keyword>
<protein>
    <submittedName>
        <fullName evidence="2">Uncharacterized protein</fullName>
    </submittedName>
</protein>
<evidence type="ECO:0000313" key="3">
    <source>
        <dbReference type="Proteomes" id="UP000244803"/>
    </source>
</evidence>
<gene>
    <name evidence="2" type="ORF">MACJ_002000</name>
</gene>
<dbReference type="EMBL" id="CP056066">
    <property type="protein sequence ID" value="UKJ88754.1"/>
    <property type="molecule type" value="Genomic_DNA"/>
</dbReference>
<evidence type="ECO:0000256" key="1">
    <source>
        <dbReference type="SAM" id="SignalP"/>
    </source>
</evidence>
<organism evidence="2 3">
    <name type="scientific">Theileria orientalis</name>
    <dbReference type="NCBI Taxonomy" id="68886"/>
    <lineage>
        <taxon>Eukaryota</taxon>
        <taxon>Sar</taxon>
        <taxon>Alveolata</taxon>
        <taxon>Apicomplexa</taxon>
        <taxon>Aconoidasida</taxon>
        <taxon>Piroplasmida</taxon>
        <taxon>Theileriidae</taxon>
        <taxon>Theileria</taxon>
    </lineage>
</organism>
<name>A0A976QQ96_THEOR</name>
<reference evidence="2" key="1">
    <citation type="submission" date="2022-07" db="EMBL/GenBank/DDBJ databases">
        <title>Evaluation of T. orientalis genome assembly methods using nanopore sequencing and analysis of variation between genomes.</title>
        <authorList>
            <person name="Yam J."/>
            <person name="Micallef M.L."/>
            <person name="Liu M."/>
            <person name="Djordjevic S.P."/>
            <person name="Bogema D.R."/>
            <person name="Jenkins C."/>
        </authorList>
    </citation>
    <scope>NUCLEOTIDE SEQUENCE</scope>
    <source>
        <strain evidence="2">Fish Creek</strain>
    </source>
</reference>
<feature type="signal peptide" evidence="1">
    <location>
        <begin position="1"/>
        <end position="17"/>
    </location>
</feature>
<dbReference type="AlphaFoldDB" id="A0A976QQ96"/>
<sequence length="131" mass="15080">MKILAVLMCIAVQGAVSRPITLRLPCDEIDLQDVIITTKGQILQHSATQIYEGTEGNMIEKITYYNNILYSAERNDEAMTRKLYVEATKTDILMAIETKYQSTFEMRYFRIEGHDAIRITFLQFIGLLHGR</sequence>
<proteinExistence type="predicted"/>
<dbReference type="Proteomes" id="UP000244803">
    <property type="component" value="Chromosome 3"/>
</dbReference>
<accession>A0A976QQ96</accession>
<evidence type="ECO:0000313" key="2">
    <source>
        <dbReference type="EMBL" id="UKJ88754.1"/>
    </source>
</evidence>
<dbReference type="OrthoDB" id="10348125at2759"/>
<feature type="chain" id="PRO_5037838067" evidence="1">
    <location>
        <begin position="18"/>
        <end position="131"/>
    </location>
</feature>